<evidence type="ECO:0000259" key="2">
    <source>
        <dbReference type="PROSITE" id="PS50234"/>
    </source>
</evidence>
<dbReference type="HOGENOM" id="CLU_040578_1_2_1"/>
<feature type="compositionally biased region" description="Pro residues" evidence="1">
    <location>
        <begin position="46"/>
        <end position="56"/>
    </location>
</feature>
<sequence length="386" mass="41900">MSDAPPPYQPYAQPSASSAQQRPQQQQLYAPPPGPPPQMGGDARLPPIPLHNPPPSHTSTSYPASYNPFSSHMNSSPNAQLQAAYPAMQPQSMQGYLPQGHPPHSYPPQGSQQQHPYPSADLQRVSSVTSHATNMNSAGNVGRVGSNSSMRAGEDPLDMLKDFDTIVIVDDSGSMQLSPEQGGPSRWEEARDALAGVVFLASQKDADGIDVHFLNSDRSLHNCTRPDEVKCLFDTIVPDGITPTGTKIEILMLEYLDQIEDFKQKKGAGLAQGKEPKKRNYVVITDGASSDDVESVIISIARRLDAGKFPLSQVGFSFIQCGDDPEATEALRELDDAIHQNGGVRDIVDTTPYSGMALNTELITKALLGGINRRYDRKDRRASTLR</sequence>
<dbReference type="InterPro" id="IPR002035">
    <property type="entry name" value="VWF_A"/>
</dbReference>
<dbReference type="PANTHER" id="PTHR34706:SF1">
    <property type="entry name" value="VWFA DOMAIN-CONTAINING PROTEIN"/>
    <property type="match status" value="1"/>
</dbReference>
<evidence type="ECO:0000256" key="1">
    <source>
        <dbReference type="SAM" id="MobiDB-lite"/>
    </source>
</evidence>
<feature type="compositionally biased region" description="Polar residues" evidence="1">
    <location>
        <begin position="124"/>
        <end position="147"/>
    </location>
</feature>
<dbReference type="AlphaFoldDB" id="A0A066V510"/>
<dbReference type="Gene3D" id="3.40.50.410">
    <property type="entry name" value="von Willebrand factor, type A domain"/>
    <property type="match status" value="1"/>
</dbReference>
<comment type="caution">
    <text evidence="3">The sequence shown here is derived from an EMBL/GenBank/DDBJ whole genome shotgun (WGS) entry which is preliminary data.</text>
</comment>
<dbReference type="OrthoDB" id="2142040at2759"/>
<dbReference type="SUPFAM" id="SSF53300">
    <property type="entry name" value="vWA-like"/>
    <property type="match status" value="1"/>
</dbReference>
<evidence type="ECO:0000313" key="4">
    <source>
        <dbReference type="Proteomes" id="UP000027361"/>
    </source>
</evidence>
<dbReference type="GeneID" id="25267335"/>
<feature type="compositionally biased region" description="Low complexity" evidence="1">
    <location>
        <begin position="10"/>
        <end position="29"/>
    </location>
</feature>
<name>A0A066V510_TILAU</name>
<evidence type="ECO:0000313" key="3">
    <source>
        <dbReference type="EMBL" id="KDN36561.1"/>
    </source>
</evidence>
<dbReference type="Proteomes" id="UP000027361">
    <property type="component" value="Unassembled WGS sequence"/>
</dbReference>
<dbReference type="OMA" id="HISPICA"/>
<dbReference type="STRING" id="1037660.A0A066V510"/>
<organism evidence="3 4">
    <name type="scientific">Tilletiaria anomala (strain ATCC 24038 / CBS 436.72 / UBC 951)</name>
    <dbReference type="NCBI Taxonomy" id="1037660"/>
    <lineage>
        <taxon>Eukaryota</taxon>
        <taxon>Fungi</taxon>
        <taxon>Dikarya</taxon>
        <taxon>Basidiomycota</taxon>
        <taxon>Ustilaginomycotina</taxon>
        <taxon>Exobasidiomycetes</taxon>
        <taxon>Georgefischeriales</taxon>
        <taxon>Tilletiariaceae</taxon>
        <taxon>Tilletiaria</taxon>
    </lineage>
</organism>
<dbReference type="EMBL" id="JMSN01000164">
    <property type="protein sequence ID" value="KDN36561.1"/>
    <property type="molecule type" value="Genomic_DNA"/>
</dbReference>
<proteinExistence type="predicted"/>
<dbReference type="PROSITE" id="PS50234">
    <property type="entry name" value="VWFA"/>
    <property type="match status" value="1"/>
</dbReference>
<feature type="compositionally biased region" description="Polar residues" evidence="1">
    <location>
        <begin position="57"/>
        <end position="81"/>
    </location>
</feature>
<reference evidence="3 4" key="1">
    <citation type="submission" date="2014-05" db="EMBL/GenBank/DDBJ databases">
        <title>Draft genome sequence of a rare smut relative, Tilletiaria anomala UBC 951.</title>
        <authorList>
            <consortium name="DOE Joint Genome Institute"/>
            <person name="Toome M."/>
            <person name="Kuo A."/>
            <person name="Henrissat B."/>
            <person name="Lipzen A."/>
            <person name="Tritt A."/>
            <person name="Yoshinaga Y."/>
            <person name="Zane M."/>
            <person name="Barry K."/>
            <person name="Grigoriev I.V."/>
            <person name="Spatafora J.W."/>
            <person name="Aimea M.C."/>
        </authorList>
    </citation>
    <scope>NUCLEOTIDE SEQUENCE [LARGE SCALE GENOMIC DNA]</scope>
    <source>
        <strain evidence="3 4">UBC 951</strain>
    </source>
</reference>
<accession>A0A066V510</accession>
<protein>
    <recommendedName>
        <fullName evidence="2">VWFA domain-containing protein</fullName>
    </recommendedName>
</protein>
<gene>
    <name evidence="3" type="ORF">K437DRAFT_296767</name>
</gene>
<dbReference type="PANTHER" id="PTHR34706">
    <property type="entry name" value="SLR1338 PROTEIN"/>
    <property type="match status" value="1"/>
</dbReference>
<feature type="region of interest" description="Disordered" evidence="1">
    <location>
        <begin position="1"/>
        <end position="147"/>
    </location>
</feature>
<dbReference type="InterPro" id="IPR036465">
    <property type="entry name" value="vWFA_dom_sf"/>
</dbReference>
<dbReference type="InParanoid" id="A0A066V510"/>
<feature type="domain" description="VWFA" evidence="2">
    <location>
        <begin position="164"/>
        <end position="367"/>
    </location>
</feature>
<dbReference type="RefSeq" id="XP_013240099.1">
    <property type="nucleotide sequence ID" value="XM_013384645.1"/>
</dbReference>
<keyword evidence="4" id="KW-1185">Reference proteome</keyword>